<reference evidence="7" key="4">
    <citation type="journal article" date="2023" name="Microbiol. Resour. Announc.">
        <title>Complete Genome Sequence of Vulcanisaeta souniana Strain IC-059, a Hyperthermophilic Archaeon Isolated from Hot Spring Water in Japan.</title>
        <authorList>
            <person name="Kato S."/>
            <person name="Itoh T."/>
            <person name="Wu L."/>
            <person name="Ma J."/>
            <person name="Ohkuma M."/>
        </authorList>
    </citation>
    <scope>NUCLEOTIDE SEQUENCE</scope>
    <source>
        <strain evidence="7">JCM 11219</strain>
    </source>
</reference>
<dbReference type="Gene3D" id="3.40.1010.10">
    <property type="entry name" value="Cobalt-precorrin-4 Transmethylase, Domain 1"/>
    <property type="match status" value="1"/>
</dbReference>
<feature type="domain" description="Tetrapyrrole methylase" evidence="6">
    <location>
        <begin position="1"/>
        <end position="199"/>
    </location>
</feature>
<dbReference type="InterPro" id="IPR012818">
    <property type="entry name" value="CbiE"/>
</dbReference>
<dbReference type="GO" id="GO:0008276">
    <property type="term" value="F:protein methyltransferase activity"/>
    <property type="evidence" value="ECO:0007669"/>
    <property type="project" value="InterPro"/>
</dbReference>
<organism evidence="8 9">
    <name type="scientific">Vulcanisaeta souniana JCM 11219</name>
    <dbReference type="NCBI Taxonomy" id="1293586"/>
    <lineage>
        <taxon>Archaea</taxon>
        <taxon>Thermoproteota</taxon>
        <taxon>Thermoprotei</taxon>
        <taxon>Thermoproteales</taxon>
        <taxon>Thermoproteaceae</taxon>
        <taxon>Vulcanisaeta</taxon>
    </lineage>
</organism>
<evidence type="ECO:0000256" key="5">
    <source>
        <dbReference type="ARBA" id="ARBA00022691"/>
    </source>
</evidence>
<keyword evidence="10" id="KW-1185">Reference proteome</keyword>
<proteinExistence type="predicted"/>
<comment type="pathway">
    <text evidence="1">Cofactor biosynthesis; adenosylcobalamin biosynthesis.</text>
</comment>
<dbReference type="RefSeq" id="WP_188602603.1">
    <property type="nucleotide sequence ID" value="NZ_AP026830.1"/>
</dbReference>
<evidence type="ECO:0000313" key="9">
    <source>
        <dbReference type="Proteomes" id="UP000657075"/>
    </source>
</evidence>
<evidence type="ECO:0000313" key="8">
    <source>
        <dbReference type="EMBL" id="GGI72148.1"/>
    </source>
</evidence>
<dbReference type="GO" id="GO:0009236">
    <property type="term" value="P:cobalamin biosynthetic process"/>
    <property type="evidence" value="ECO:0007669"/>
    <property type="project" value="UniProtKB-UniPathway"/>
</dbReference>
<dbReference type="CDD" id="cd11644">
    <property type="entry name" value="Precorrin-6Y-MT"/>
    <property type="match status" value="1"/>
</dbReference>
<evidence type="ECO:0000313" key="10">
    <source>
        <dbReference type="Proteomes" id="UP001060771"/>
    </source>
</evidence>
<dbReference type="InterPro" id="IPR050714">
    <property type="entry name" value="Cobalamin_biosynth_MTase"/>
</dbReference>
<dbReference type="Proteomes" id="UP001060771">
    <property type="component" value="Chromosome"/>
</dbReference>
<evidence type="ECO:0000256" key="2">
    <source>
        <dbReference type="ARBA" id="ARBA00022573"/>
    </source>
</evidence>
<protein>
    <submittedName>
        <fullName evidence="8">Cobalt-precorrin-7 (C(5))-methyltransferase</fullName>
    </submittedName>
</protein>
<keyword evidence="5" id="KW-0949">S-adenosyl-L-methionine</keyword>
<dbReference type="PANTHER" id="PTHR43182:SF1">
    <property type="entry name" value="COBALT-PRECORRIN-7 C(5)-METHYLTRANSFERASE"/>
    <property type="match status" value="1"/>
</dbReference>
<dbReference type="UniPathway" id="UPA00148"/>
<keyword evidence="4" id="KW-0808">Transferase</keyword>
<evidence type="ECO:0000256" key="4">
    <source>
        <dbReference type="ARBA" id="ARBA00022679"/>
    </source>
</evidence>
<dbReference type="Pfam" id="PF00590">
    <property type="entry name" value="TP_methylase"/>
    <property type="match status" value="1"/>
</dbReference>
<dbReference type="InterPro" id="IPR035996">
    <property type="entry name" value="4pyrrol_Methylase_sf"/>
</dbReference>
<dbReference type="GeneID" id="76206231"/>
<evidence type="ECO:0000259" key="6">
    <source>
        <dbReference type="Pfam" id="PF00590"/>
    </source>
</evidence>
<dbReference type="OrthoDB" id="29155at2157"/>
<dbReference type="GO" id="GO:0032259">
    <property type="term" value="P:methylation"/>
    <property type="evidence" value="ECO:0007669"/>
    <property type="project" value="UniProtKB-KW"/>
</dbReference>
<dbReference type="EMBL" id="BMNM01000001">
    <property type="protein sequence ID" value="GGI72148.1"/>
    <property type="molecule type" value="Genomic_DNA"/>
</dbReference>
<reference evidence="8" key="1">
    <citation type="journal article" date="2014" name="Int. J. Syst. Evol. Microbiol.">
        <title>Complete genome sequence of Corynebacterium casei LMG S-19264T (=DSM 44701T), isolated from a smear-ripened cheese.</title>
        <authorList>
            <consortium name="US DOE Joint Genome Institute (JGI-PGF)"/>
            <person name="Walter F."/>
            <person name="Albersmeier A."/>
            <person name="Kalinowski J."/>
            <person name="Ruckert C."/>
        </authorList>
    </citation>
    <scope>NUCLEOTIDE SEQUENCE</scope>
    <source>
        <strain evidence="8">JCM 11219</strain>
    </source>
</reference>
<evidence type="ECO:0000256" key="1">
    <source>
        <dbReference type="ARBA" id="ARBA00004953"/>
    </source>
</evidence>
<sequence length="223" mass="24750">MLYIIGVGPGDPRLITVKGLDILRSVNVVAGWGSVLDRFSEYLINKKVIKLSYKDETEGLRELIANAVNDDAALLMHGDPSVSESQLMAKVTRLCREYGVTYEVVPGVSSVNAILGMLGIDLDSSVLVSLHVRGSLDDRLEELKTILRVLRRYIIVLPPPYPHGPQLIAKALLDLDCDPETTIIERATYNNQRITRTRASYILSLSNEFSDLTIMVIPPCDRD</sequence>
<keyword evidence="3" id="KW-0489">Methyltransferase</keyword>
<gene>
    <name evidence="8" type="ORF">GCM10007112_06140</name>
    <name evidence="7" type="ORF">Vsou_06770</name>
</gene>
<dbReference type="SUPFAM" id="SSF53790">
    <property type="entry name" value="Tetrapyrrole methylase"/>
    <property type="match status" value="1"/>
</dbReference>
<dbReference type="InterPro" id="IPR014777">
    <property type="entry name" value="4pyrrole_Mease_sub1"/>
</dbReference>
<dbReference type="EMBL" id="AP026830">
    <property type="protein sequence ID" value="BDR91584.1"/>
    <property type="molecule type" value="Genomic_DNA"/>
</dbReference>
<reference evidence="8" key="2">
    <citation type="submission" date="2020-09" db="EMBL/GenBank/DDBJ databases">
        <authorList>
            <person name="Sun Q."/>
            <person name="Ohkuma M."/>
        </authorList>
    </citation>
    <scope>NUCLEOTIDE SEQUENCE</scope>
    <source>
        <strain evidence="8">JCM 11219</strain>
    </source>
</reference>
<evidence type="ECO:0000256" key="3">
    <source>
        <dbReference type="ARBA" id="ARBA00022603"/>
    </source>
</evidence>
<dbReference type="InterPro" id="IPR000878">
    <property type="entry name" value="4pyrrol_Mease"/>
</dbReference>
<keyword evidence="2" id="KW-0169">Cobalamin biosynthesis</keyword>
<dbReference type="NCBIfam" id="TIGR02467">
    <property type="entry name" value="CbiE"/>
    <property type="match status" value="1"/>
</dbReference>
<dbReference type="PANTHER" id="PTHR43182">
    <property type="entry name" value="COBALT-PRECORRIN-6B C(15)-METHYLTRANSFERASE (DECARBOXYLATING)"/>
    <property type="match status" value="1"/>
</dbReference>
<dbReference type="Proteomes" id="UP000657075">
    <property type="component" value="Unassembled WGS sequence"/>
</dbReference>
<reference evidence="10" key="3">
    <citation type="submission" date="2022-09" db="EMBL/GenBank/DDBJ databases">
        <title>Complete genome sequence of Vulcanisaeta souniana.</title>
        <authorList>
            <person name="Kato S."/>
            <person name="Itoh T."/>
            <person name="Ohkuma M."/>
        </authorList>
    </citation>
    <scope>NUCLEOTIDE SEQUENCE [LARGE SCALE GENOMIC DNA]</scope>
    <source>
        <strain evidence="10">JCM 11219</strain>
    </source>
</reference>
<accession>A0A830E7T1</accession>
<name>A0A830E7T1_9CREN</name>
<dbReference type="AlphaFoldDB" id="A0A830E7T1"/>
<evidence type="ECO:0000313" key="7">
    <source>
        <dbReference type="EMBL" id="BDR91584.1"/>
    </source>
</evidence>